<dbReference type="PANTHER" id="PTHR31302:SF31">
    <property type="entry name" value="PHOSPHODIESTERASE YAEI"/>
    <property type="match status" value="1"/>
</dbReference>
<keyword evidence="1" id="KW-0479">Metal-binding</keyword>
<dbReference type="Gene3D" id="3.60.21.10">
    <property type="match status" value="1"/>
</dbReference>
<dbReference type="GO" id="GO:0009245">
    <property type="term" value="P:lipid A biosynthetic process"/>
    <property type="evidence" value="ECO:0007669"/>
    <property type="project" value="TreeGrafter"/>
</dbReference>
<dbReference type="AlphaFoldDB" id="A0A242A4D6"/>
<dbReference type="STRING" id="1834191.A5886_000855"/>
<dbReference type="InterPro" id="IPR029052">
    <property type="entry name" value="Metallo-depent_PP-like"/>
</dbReference>
<dbReference type="InterPro" id="IPR004843">
    <property type="entry name" value="Calcineurin-like_PHP"/>
</dbReference>
<organism evidence="4 5">
    <name type="scientific">Candidatus Enterococcus testudinis</name>
    <dbReference type="NCBI Taxonomy" id="1834191"/>
    <lineage>
        <taxon>Bacteria</taxon>
        <taxon>Bacillati</taxon>
        <taxon>Bacillota</taxon>
        <taxon>Bacilli</taxon>
        <taxon>Lactobacillales</taxon>
        <taxon>Enterococcaceae</taxon>
        <taxon>Enterococcus</taxon>
    </lineage>
</organism>
<dbReference type="GO" id="GO:0008758">
    <property type="term" value="F:UDP-2,3-diacylglucosamine hydrolase activity"/>
    <property type="evidence" value="ECO:0007669"/>
    <property type="project" value="TreeGrafter"/>
</dbReference>
<evidence type="ECO:0000313" key="5">
    <source>
        <dbReference type="Proteomes" id="UP000195043"/>
    </source>
</evidence>
<accession>A0A242A4D6</accession>
<dbReference type="EMBL" id="NGKU01000001">
    <property type="protein sequence ID" value="OTN75779.1"/>
    <property type="molecule type" value="Genomic_DNA"/>
</dbReference>
<proteinExistence type="predicted"/>
<comment type="caution">
    <text evidence="4">The sequence shown here is derived from an EMBL/GenBank/DDBJ whole genome shotgun (WGS) entry which is preliminary data.</text>
</comment>
<name>A0A242A4D6_9ENTE</name>
<dbReference type="GO" id="GO:0046872">
    <property type="term" value="F:metal ion binding"/>
    <property type="evidence" value="ECO:0007669"/>
    <property type="project" value="UniProtKB-KW"/>
</dbReference>
<dbReference type="PANTHER" id="PTHR31302">
    <property type="entry name" value="TRANSMEMBRANE PROTEIN WITH METALLOPHOSPHOESTERASE DOMAIN-RELATED"/>
    <property type="match status" value="1"/>
</dbReference>
<dbReference type="CDD" id="cd07385">
    <property type="entry name" value="MPP_YkuE_C"/>
    <property type="match status" value="1"/>
</dbReference>
<reference evidence="4 5" key="1">
    <citation type="submission" date="2017-05" db="EMBL/GenBank/DDBJ databases">
        <title>The Genome Sequence of Enterococcus sp. 8G7_MSG3316.</title>
        <authorList>
            <consortium name="The Broad Institute Genomics Platform"/>
            <consortium name="The Broad Institute Genomic Center for Infectious Diseases"/>
            <person name="Earl A."/>
            <person name="Manson A."/>
            <person name="Schwartman J."/>
            <person name="Gilmore M."/>
            <person name="Abouelleil A."/>
            <person name="Cao P."/>
            <person name="Chapman S."/>
            <person name="Cusick C."/>
            <person name="Shea T."/>
            <person name="Young S."/>
            <person name="Neafsey D."/>
            <person name="Nusbaum C."/>
            <person name="Birren B."/>
        </authorList>
    </citation>
    <scope>NUCLEOTIDE SEQUENCE [LARGE SCALE GENOMIC DNA]</scope>
    <source>
        <strain evidence="4 5">8G7_MSG3316</strain>
    </source>
</reference>
<dbReference type="InterPro" id="IPR051158">
    <property type="entry name" value="Metallophosphoesterase_sf"/>
</dbReference>
<evidence type="ECO:0000313" key="4">
    <source>
        <dbReference type="EMBL" id="OTN75779.1"/>
    </source>
</evidence>
<feature type="domain" description="Calcineurin-like phosphoesterase" evidence="3">
    <location>
        <begin position="57"/>
        <end position="220"/>
    </location>
</feature>
<evidence type="ECO:0000256" key="1">
    <source>
        <dbReference type="ARBA" id="ARBA00022723"/>
    </source>
</evidence>
<sequence>MLTLIIIAFLIIGVLLYSFIIEPHRLKQRHYLIKKDKQTVLDISKAYDMYQEEDTIVIAHISDLHFSHWFKPRRMNRIIRSTIEHKPDLIVITGDLIDNYKKWPHRSTNRLVEKLKKLQAPMGKLAILGNHDHLHDGHYFVAEVFRNAGFTLLDNESVFGSDEKTSMSITGIDIESPRVNYSYESTLAEWQILLLHEPDYVSRVTNLHSYDLILSGHSHGGQIRLPFYYAKTKGALKYTDGLYLFGEDTLLSVTSGVGTTKIPARLGVPPEMIYYHLPPQKEPTPKNTQTQHVQ</sequence>
<dbReference type="Pfam" id="PF00149">
    <property type="entry name" value="Metallophos"/>
    <property type="match status" value="1"/>
</dbReference>
<dbReference type="GO" id="GO:0016020">
    <property type="term" value="C:membrane"/>
    <property type="evidence" value="ECO:0007669"/>
    <property type="project" value="GOC"/>
</dbReference>
<keyword evidence="5" id="KW-1185">Reference proteome</keyword>
<dbReference type="RefSeq" id="WP_086273800.1">
    <property type="nucleotide sequence ID" value="NZ_NGKU01000001.1"/>
</dbReference>
<evidence type="ECO:0000256" key="2">
    <source>
        <dbReference type="ARBA" id="ARBA00022801"/>
    </source>
</evidence>
<gene>
    <name evidence="4" type="ORF">A5886_000855</name>
</gene>
<protein>
    <recommendedName>
        <fullName evidence="3">Calcineurin-like phosphoesterase domain-containing protein</fullName>
    </recommendedName>
</protein>
<evidence type="ECO:0000259" key="3">
    <source>
        <dbReference type="Pfam" id="PF00149"/>
    </source>
</evidence>
<dbReference type="SUPFAM" id="SSF56300">
    <property type="entry name" value="Metallo-dependent phosphatases"/>
    <property type="match status" value="1"/>
</dbReference>
<keyword evidence="2" id="KW-0378">Hydrolase</keyword>
<dbReference type="Proteomes" id="UP000195043">
    <property type="component" value="Unassembled WGS sequence"/>
</dbReference>
<dbReference type="OrthoDB" id="9780884at2"/>